<comment type="caution">
    <text evidence="1">The sequence shown here is derived from an EMBL/GenBank/DDBJ whole genome shotgun (WGS) entry which is preliminary data.</text>
</comment>
<protein>
    <submittedName>
        <fullName evidence="1">Uncharacterized protein</fullName>
    </submittedName>
</protein>
<evidence type="ECO:0000313" key="2">
    <source>
        <dbReference type="Proteomes" id="UP000034617"/>
    </source>
</evidence>
<gene>
    <name evidence="1" type="ORF">UW22_C0030G0006</name>
</gene>
<proteinExistence type="predicted"/>
<reference evidence="1 2" key="1">
    <citation type="journal article" date="2015" name="Nature">
        <title>rRNA introns, odd ribosomes, and small enigmatic genomes across a large radiation of phyla.</title>
        <authorList>
            <person name="Brown C.T."/>
            <person name="Hug L.A."/>
            <person name="Thomas B.C."/>
            <person name="Sharon I."/>
            <person name="Castelle C.J."/>
            <person name="Singh A."/>
            <person name="Wilkins M.J."/>
            <person name="Williams K.H."/>
            <person name="Banfield J.F."/>
        </authorList>
    </citation>
    <scope>NUCLEOTIDE SEQUENCE [LARGE SCALE GENOMIC DNA]</scope>
</reference>
<dbReference type="Proteomes" id="UP000034617">
    <property type="component" value="Unassembled WGS sequence"/>
</dbReference>
<dbReference type="EMBL" id="LCHM01000030">
    <property type="protein sequence ID" value="KKT37288.1"/>
    <property type="molecule type" value="Genomic_DNA"/>
</dbReference>
<organism evidence="1 2">
    <name type="scientific">Candidatus Gottesmanbacteria bacterium GW2011_GWB1_44_11c</name>
    <dbReference type="NCBI Taxonomy" id="1618447"/>
    <lineage>
        <taxon>Bacteria</taxon>
        <taxon>Candidatus Gottesmaniibacteriota</taxon>
    </lineage>
</organism>
<sequence length="141" mass="16368">MTYNTFKKFTPKKLVHKFTDLDVYQQTLAVSVIIMKDLKPKLVKLEYPFLENLTNGAISIPLWISEAHSVRFDDHALGLGLLEKVMSGCNKMVVYLEQAKGVYGSKLEGDLIDDLVKRYHDARTKVFRLSKSWQKWYEPKK</sequence>
<name>A0A0G1GSP7_9BACT</name>
<accession>A0A0G1GSP7</accession>
<evidence type="ECO:0000313" key="1">
    <source>
        <dbReference type="EMBL" id="KKT37288.1"/>
    </source>
</evidence>
<dbReference type="AlphaFoldDB" id="A0A0G1GSP7"/>